<evidence type="ECO:0000313" key="3">
    <source>
        <dbReference type="Proteomes" id="UP000326344"/>
    </source>
</evidence>
<dbReference type="Proteomes" id="UP000326344">
    <property type="component" value="Unassembled WGS sequence"/>
</dbReference>
<feature type="transmembrane region" description="Helical" evidence="1">
    <location>
        <begin position="383"/>
        <end position="402"/>
    </location>
</feature>
<dbReference type="Gene3D" id="1.10.390.10">
    <property type="entry name" value="Neutral Protease Domain 2"/>
    <property type="match status" value="1"/>
</dbReference>
<keyword evidence="1" id="KW-0812">Transmembrane</keyword>
<keyword evidence="3" id="KW-1185">Reference proteome</keyword>
<reference evidence="2 3" key="1">
    <citation type="submission" date="2019-09" db="EMBL/GenBank/DDBJ databases">
        <title>Genome Sequence of Larkinella sp MA1.</title>
        <authorList>
            <person name="Srinivasan S."/>
        </authorList>
    </citation>
    <scope>NUCLEOTIDE SEQUENCE [LARGE SCALE GENOMIC DNA]</scope>
    <source>
        <strain evidence="2 3">MA1</strain>
    </source>
</reference>
<name>A0A5N1JRB9_9BACT</name>
<feature type="transmembrane region" description="Helical" evidence="1">
    <location>
        <begin position="18"/>
        <end position="34"/>
    </location>
</feature>
<comment type="caution">
    <text evidence="2">The sequence shown here is derived from an EMBL/GenBank/DDBJ whole genome shotgun (WGS) entry which is preliminary data.</text>
</comment>
<feature type="transmembrane region" description="Helical" evidence="1">
    <location>
        <begin position="106"/>
        <end position="130"/>
    </location>
</feature>
<feature type="transmembrane region" description="Helical" evidence="1">
    <location>
        <begin position="586"/>
        <end position="607"/>
    </location>
</feature>
<feature type="transmembrane region" description="Helical" evidence="1">
    <location>
        <begin position="472"/>
        <end position="489"/>
    </location>
</feature>
<dbReference type="EMBL" id="VTWS01000001">
    <property type="protein sequence ID" value="KAA9356862.1"/>
    <property type="molecule type" value="Genomic_DNA"/>
</dbReference>
<dbReference type="SUPFAM" id="SSF55486">
    <property type="entry name" value="Metalloproteases ('zincins'), catalytic domain"/>
    <property type="match status" value="1"/>
</dbReference>
<dbReference type="AlphaFoldDB" id="A0A5N1JRB9"/>
<keyword evidence="1" id="KW-1133">Transmembrane helix</keyword>
<feature type="transmembrane region" description="Helical" evidence="1">
    <location>
        <begin position="177"/>
        <end position="198"/>
    </location>
</feature>
<evidence type="ECO:0000313" key="2">
    <source>
        <dbReference type="EMBL" id="KAA9356862.1"/>
    </source>
</evidence>
<sequence length="1207" mass="136393">MKFREIFRFEFAYQVRRPYFWLFFIVLVYLNFLMTRDRAVSDALFEEFFINSPFLIANTAVFGGLIWLMMAAAVAGDAAARDAGSRMYPLIYTTSITRAQYLGGRFLAAFVLNSLLLLAVQAGILLGIYLPGVDPELIGPFRPAAFLTAYAFLSLPNAFVATAFQFGLAIQSGRAMVSYFGSFILFFMGFFVASFLLYKQGLGALLDPIGIRFIVEDIAHLWTTVEKKERLLNLEGIVLTNRLLWLGVGLVTVAVTYLGFQFTHRLGSTSRWTRLSLPFRSLKAVGKNRNTMYLPGIRASTSIWVPNSPRTFGLGMHTRQTLTLAWTSFQTIATSWAGLALLTVIPLLTIPVVVDQMESNGVPLVPTTTRVISELTAPLSAELSRWVIIPALLIFFAGELIWREREAGLGEITDAMPGSEWAPFLGKFLGLGLLLVAFTTLQMSAGLFAQAILGYNTFDVALYLKILFGLQLPEYLLFALLILVIHVLVNQKYVGHLVATITYVFITLSSLFGVDHDLFVYGAGPGWSYTEMRGFGPSMGPWLWFKLYWAAWAGLLAVVARLLWVRGREEALRFRLKVARRRFVGSTPWMAGTAVVLIVALGGFIFYNTNVLNQYLTVSEKKWRQAEYERRYERYAGIPQPEATRARLQIEIYPERQKAEILGSYLLINRTAVAIDSIHLAIVPGVTTRTDFNRKATLVIADEDHGHRVYVLDRPLQRGDSLRLDFEVTIQSRGFRETGVDPSVSSNGTFFMNTNWFPAIGYQRPRELITATDRREHGLTPRPLIAFLNDEEAYTDRGRGMTLDVVMGTQGDQVAVAPGNLRRTWTELGRRYFHYSTQAIGGEWCFFSANYAVHEAWWEDSDDPGRAVEIRIYHHPQHTAHLDRTLRSIRASLDYYSKNFGPYKRESLSVVERPGNGTGLHADAGMITHGEGFTLWNPKDDGRSHDHPYAIVAHEMAHQWTVPYAAVEGAPVMSESLAWYYGMKVVEHSRGPEALQRLFSYMWQPHPYSPIFRGEPLLRGLDPYLSYRKGPFALHTLSEYIGDERVNGALRNLLETHRPVDAPLATTLDLYRELRAVTPDSLQYLLHDLFEVNTYWKLETERAAATPTKTGNWQVTLDVETHKVVVDSAGVKQEVPMDEWIEVGVFAPDQPGEKKEPLYVRKHRIHSGRQTIIVTVPRRPARAGIDPDHVLNWEERSEVNIKKVTID</sequence>
<organism evidence="2 3">
    <name type="scientific">Larkinella humicola</name>
    <dbReference type="NCBI Taxonomy" id="2607654"/>
    <lineage>
        <taxon>Bacteria</taxon>
        <taxon>Pseudomonadati</taxon>
        <taxon>Bacteroidota</taxon>
        <taxon>Cytophagia</taxon>
        <taxon>Cytophagales</taxon>
        <taxon>Spirosomataceae</taxon>
        <taxon>Larkinella</taxon>
    </lineage>
</organism>
<keyword evidence="1" id="KW-0472">Membrane</keyword>
<feature type="transmembrane region" description="Helical" evidence="1">
    <location>
        <begin position="543"/>
        <end position="565"/>
    </location>
</feature>
<feature type="transmembrane region" description="Helical" evidence="1">
    <location>
        <begin position="150"/>
        <end position="170"/>
    </location>
</feature>
<accession>A0A5N1JRB9</accession>
<protein>
    <recommendedName>
        <fullName evidence="4">Peptidase M1 membrane alanine aminopeptidase domain-containing protein</fullName>
    </recommendedName>
</protein>
<dbReference type="RefSeq" id="WP_150874981.1">
    <property type="nucleotide sequence ID" value="NZ_VTWS01000001.1"/>
</dbReference>
<feature type="transmembrane region" description="Helical" evidence="1">
    <location>
        <begin position="428"/>
        <end position="452"/>
    </location>
</feature>
<feature type="transmembrane region" description="Helical" evidence="1">
    <location>
        <begin position="336"/>
        <end position="354"/>
    </location>
</feature>
<gene>
    <name evidence="2" type="ORF">F0P93_03735</name>
</gene>
<evidence type="ECO:0008006" key="4">
    <source>
        <dbReference type="Google" id="ProtNLM"/>
    </source>
</evidence>
<proteinExistence type="predicted"/>
<feature type="transmembrane region" description="Helical" evidence="1">
    <location>
        <begin position="501"/>
        <end position="523"/>
    </location>
</feature>
<evidence type="ECO:0000256" key="1">
    <source>
        <dbReference type="SAM" id="Phobius"/>
    </source>
</evidence>
<dbReference type="InterPro" id="IPR027268">
    <property type="entry name" value="Peptidase_M4/M1_CTD_sf"/>
</dbReference>
<feature type="transmembrane region" description="Helical" evidence="1">
    <location>
        <begin position="243"/>
        <end position="260"/>
    </location>
</feature>
<feature type="transmembrane region" description="Helical" evidence="1">
    <location>
        <begin position="54"/>
        <end position="76"/>
    </location>
</feature>